<dbReference type="InterPro" id="IPR013783">
    <property type="entry name" value="Ig-like_fold"/>
</dbReference>
<evidence type="ECO:0000313" key="3">
    <source>
        <dbReference type="EMBL" id="ADQ79782.1"/>
    </source>
</evidence>
<dbReference type="HOGENOM" id="CLU_015150_2_0_10"/>
<organism evidence="3 4">
    <name type="scientific">Paludibacter propionicigenes (strain DSM 17365 / JCM 13257 / WB4)</name>
    <dbReference type="NCBI Taxonomy" id="694427"/>
    <lineage>
        <taxon>Bacteria</taxon>
        <taxon>Pseudomonadati</taxon>
        <taxon>Bacteroidota</taxon>
        <taxon>Bacteroidia</taxon>
        <taxon>Bacteroidales</taxon>
        <taxon>Paludibacteraceae</taxon>
        <taxon>Paludibacter</taxon>
    </lineage>
</organism>
<dbReference type="GO" id="GO:0001681">
    <property type="term" value="F:sialate O-acetylesterase activity"/>
    <property type="evidence" value="ECO:0007669"/>
    <property type="project" value="InterPro"/>
</dbReference>
<dbReference type="PANTHER" id="PTHR22901">
    <property type="entry name" value="SIALATE O-ACETYLESTERASE"/>
    <property type="match status" value="1"/>
</dbReference>
<feature type="domain" description="Sialate O-acetylesterase" evidence="2">
    <location>
        <begin position="426"/>
        <end position="536"/>
    </location>
</feature>
<proteinExistence type="predicted"/>
<dbReference type="Gene3D" id="3.40.50.1110">
    <property type="entry name" value="SGNH hydrolase"/>
    <property type="match status" value="2"/>
</dbReference>
<reference evidence="3 4" key="2">
    <citation type="journal article" date="2011" name="Stand. Genomic Sci.">
        <title>Complete genome sequence of Paludibacter propionicigenes type strain (WB4).</title>
        <authorList>
            <person name="Gronow S."/>
            <person name="Munk C."/>
            <person name="Lapidus A."/>
            <person name="Nolan M."/>
            <person name="Lucas S."/>
            <person name="Hammon N."/>
            <person name="Deshpande S."/>
            <person name="Cheng J.F."/>
            <person name="Tapia R."/>
            <person name="Han C."/>
            <person name="Goodwin L."/>
            <person name="Pitluck S."/>
            <person name="Liolios K."/>
            <person name="Ivanova N."/>
            <person name="Mavromatis K."/>
            <person name="Mikhailova N."/>
            <person name="Pati A."/>
            <person name="Chen A."/>
            <person name="Palaniappan K."/>
            <person name="Land M."/>
            <person name="Hauser L."/>
            <person name="Chang Y.J."/>
            <person name="Jeffries C.D."/>
            <person name="Brambilla E."/>
            <person name="Rohde M."/>
            <person name="Goker M."/>
            <person name="Detter J.C."/>
            <person name="Woyke T."/>
            <person name="Bristow J."/>
            <person name="Eisen J.A."/>
            <person name="Markowitz V."/>
            <person name="Hugenholtz P."/>
            <person name="Kyrpides N.C."/>
            <person name="Klenk H.P."/>
        </authorList>
    </citation>
    <scope>NUCLEOTIDE SEQUENCE [LARGE SCALE GENOMIC DNA]</scope>
    <source>
        <strain evidence="4">DSM 17365 / JCM 13257 / WB4</strain>
    </source>
</reference>
<reference key="1">
    <citation type="submission" date="2010-11" db="EMBL/GenBank/DDBJ databases">
        <title>The complete genome of Paludibacter propionicigenes DSM 17365.</title>
        <authorList>
            <consortium name="US DOE Joint Genome Institute (JGI-PGF)"/>
            <person name="Lucas S."/>
            <person name="Copeland A."/>
            <person name="Lapidus A."/>
            <person name="Bruce D."/>
            <person name="Goodwin L."/>
            <person name="Pitluck S."/>
            <person name="Kyrpides N."/>
            <person name="Mavromatis K."/>
            <person name="Ivanova N."/>
            <person name="Munk A.C."/>
            <person name="Brettin T."/>
            <person name="Detter J.C."/>
            <person name="Han C."/>
            <person name="Tapia R."/>
            <person name="Land M."/>
            <person name="Hauser L."/>
            <person name="Markowitz V."/>
            <person name="Cheng J.-F."/>
            <person name="Hugenholtz P."/>
            <person name="Woyke T."/>
            <person name="Wu D."/>
            <person name="Gronow S."/>
            <person name="Wellnitz S."/>
            <person name="Brambilla E."/>
            <person name="Klenk H.-P."/>
            <person name="Eisen J.A."/>
        </authorList>
    </citation>
    <scope>NUCLEOTIDE SEQUENCE</scope>
    <source>
        <strain>WB4</strain>
    </source>
</reference>
<dbReference type="Proteomes" id="UP000008718">
    <property type="component" value="Chromosome"/>
</dbReference>
<accession>E4T4Y8</accession>
<sequence>MKSVSRLLVILIVAGLWSNPAKAVVKLPRLISNGMVLQRDTPLKIWGWADPGEKVKVEFLGKKYQTKADKQGNWKVDFPSIAAGGPYTMKVNDIEIKDILMGDVWLCSGQSNMELMVYRVLDLYQKEIDQTNNTNIRYFKPTIRTDSQTPQTDFKEGTWLPATQENILNFSSLSYFFGDQLYQKYKVPIGLINNAIGGTAIESWVSEDFMKSYMDKWKTARAKADSIRATRSSSGSPVRFNFNAELAKNDPGLGRWSKGDVNTSDWPQISLPGYWSDKGVDLRMGSMWFYKEFDVPDSLVNKKDAVLRLGRIIESDSAFLNGTFVGTISYQYPPRIYKLLVGVLKPGKNKLMVRVILPNGKGGFVEDKTYELRIGSQKIDLTGQWNYHIGANLKPQMGQGAGGGGGAGTRPSGLYNSLTSPIIGYRLKGTIWYQGESNTGTSQDEYQRLFKDLIVSWRTKFNQPDMPFIFAQIANLGVPNKQPVESGMAGVREAQRRALEIPNTGMAVTTDLGEWNDIHPLNKKEVARRLGMEAARVAYRDNSVVSSGPLYQSMEIENSSIILTFASVGSGLFTNSLLDGFQIAGSDGKFEWANAVVVSTNKVKVWSRKITHPTVVRYAWDDNPAYANLKNKEGLPASPFTTNK</sequence>
<dbReference type="Gene3D" id="2.60.40.10">
    <property type="entry name" value="Immunoglobulins"/>
    <property type="match status" value="1"/>
</dbReference>
<dbReference type="STRING" id="694427.Palpr_1641"/>
<protein>
    <recommendedName>
        <fullName evidence="2">Sialate O-acetylesterase domain-containing protein</fullName>
    </recommendedName>
</protein>
<dbReference type="KEGG" id="ppn:Palpr_1641"/>
<dbReference type="AlphaFoldDB" id="E4T4Y8"/>
<dbReference type="InterPro" id="IPR039329">
    <property type="entry name" value="SIAE"/>
</dbReference>
<dbReference type="SUPFAM" id="SSF49785">
    <property type="entry name" value="Galactose-binding domain-like"/>
    <property type="match status" value="1"/>
</dbReference>
<gene>
    <name evidence="3" type="ordered locus">Palpr_1641</name>
</gene>
<dbReference type="GO" id="GO:0005975">
    <property type="term" value="P:carbohydrate metabolic process"/>
    <property type="evidence" value="ECO:0007669"/>
    <property type="project" value="TreeGrafter"/>
</dbReference>
<dbReference type="InterPro" id="IPR008979">
    <property type="entry name" value="Galactose-bd-like_sf"/>
</dbReference>
<dbReference type="EMBL" id="CP002345">
    <property type="protein sequence ID" value="ADQ79782.1"/>
    <property type="molecule type" value="Genomic_DNA"/>
</dbReference>
<dbReference type="Gene3D" id="2.60.120.260">
    <property type="entry name" value="Galactose-binding domain-like"/>
    <property type="match status" value="1"/>
</dbReference>
<name>E4T4Y8_PALPW</name>
<feature type="domain" description="Sialate O-acetylesterase" evidence="2">
    <location>
        <begin position="103"/>
        <end position="228"/>
    </location>
</feature>
<dbReference type="OrthoDB" id="9816001at2"/>
<dbReference type="InterPro" id="IPR036514">
    <property type="entry name" value="SGNH_hydro_sf"/>
</dbReference>
<dbReference type="Pfam" id="PF03629">
    <property type="entry name" value="SASA"/>
    <property type="match status" value="2"/>
</dbReference>
<evidence type="ECO:0000313" key="4">
    <source>
        <dbReference type="Proteomes" id="UP000008718"/>
    </source>
</evidence>
<dbReference type="eggNOG" id="COG3250">
    <property type="taxonomic scope" value="Bacteria"/>
</dbReference>
<evidence type="ECO:0000259" key="2">
    <source>
        <dbReference type="Pfam" id="PF03629"/>
    </source>
</evidence>
<evidence type="ECO:0000256" key="1">
    <source>
        <dbReference type="ARBA" id="ARBA00022801"/>
    </source>
</evidence>
<dbReference type="InterPro" id="IPR005181">
    <property type="entry name" value="SASA"/>
</dbReference>
<dbReference type="PANTHER" id="PTHR22901:SF0">
    <property type="entry name" value="SIALATE O-ACETYLESTERASE"/>
    <property type="match status" value="1"/>
</dbReference>
<keyword evidence="4" id="KW-1185">Reference proteome</keyword>
<dbReference type="RefSeq" id="WP_013445151.1">
    <property type="nucleotide sequence ID" value="NC_014734.1"/>
</dbReference>
<dbReference type="SUPFAM" id="SSF52266">
    <property type="entry name" value="SGNH hydrolase"/>
    <property type="match status" value="1"/>
</dbReference>
<keyword evidence="1" id="KW-0378">Hydrolase</keyword>